<name>E8WWZ8_GRATM</name>
<feature type="signal peptide" evidence="1">
    <location>
        <begin position="1"/>
        <end position="20"/>
    </location>
</feature>
<dbReference type="AlphaFoldDB" id="E8WWZ8"/>
<organism evidence="4">
    <name type="scientific">Granulicella tundricola (strain ATCC BAA-1859 / DSM 23138 / MP5ACTX9)</name>
    <dbReference type="NCBI Taxonomy" id="1198114"/>
    <lineage>
        <taxon>Bacteria</taxon>
        <taxon>Pseudomonadati</taxon>
        <taxon>Acidobacteriota</taxon>
        <taxon>Terriglobia</taxon>
        <taxon>Terriglobales</taxon>
        <taxon>Acidobacteriaceae</taxon>
        <taxon>Granulicella</taxon>
    </lineage>
</organism>
<dbReference type="KEGG" id="acm:AciX9_1506"/>
<reference evidence="4" key="1">
    <citation type="submission" date="2011-01" db="EMBL/GenBank/DDBJ databases">
        <title>Complete sequence of chromosome of Acidobacterium sp. MP5ACTX9.</title>
        <authorList>
            <consortium name="US DOE Joint Genome Institute"/>
            <person name="Lucas S."/>
            <person name="Copeland A."/>
            <person name="Lapidus A."/>
            <person name="Cheng J.-F."/>
            <person name="Goodwin L."/>
            <person name="Pitluck S."/>
            <person name="Teshima H."/>
            <person name="Detter J.C."/>
            <person name="Han C."/>
            <person name="Tapia R."/>
            <person name="Land M."/>
            <person name="Hauser L."/>
            <person name="Kyrpides N."/>
            <person name="Ivanova N."/>
            <person name="Ovchinnikova G."/>
            <person name="Pagani I."/>
            <person name="Rawat S.R."/>
            <person name="Mannisto M."/>
            <person name="Haggblom M.M."/>
            <person name="Woyke T."/>
        </authorList>
    </citation>
    <scope>NUCLEOTIDE SEQUENCE [LARGE SCALE GENOMIC DNA]</scope>
    <source>
        <strain evidence="4">MP5ACTX9</strain>
    </source>
</reference>
<dbReference type="HOGENOM" id="CLU_107918_2_1_0"/>
<dbReference type="Pfam" id="PF09832">
    <property type="entry name" value="DUF2059"/>
    <property type="match status" value="1"/>
</dbReference>
<keyword evidence="1" id="KW-0732">Signal</keyword>
<keyword evidence="4" id="KW-1185">Reference proteome</keyword>
<proteinExistence type="predicted"/>
<accession>E8WWZ8</accession>
<feature type="domain" description="DUF2059" evidence="2">
    <location>
        <begin position="92"/>
        <end position="150"/>
    </location>
</feature>
<dbReference type="InterPro" id="IPR018637">
    <property type="entry name" value="DUF2059"/>
</dbReference>
<dbReference type="PaxDb" id="1198114-AciX9_1506"/>
<sequence length="173" mass="19139">MKRTAILLSVLLALPFTAHADETSRKAKAQEIVNLLHMDRLMKQMMDGITQQTKAMTAQMAGGTISPAQQAKLDAFQKKVFTLIDAQMGWKAMEPTYIDLYAKTFTEAELDGMVNFYKSPAGISMVDKLPGLTTQAQQLIGQKMVSLQPQLKQLTEDFQKDIASTTPATTKQP</sequence>
<evidence type="ECO:0000313" key="4">
    <source>
        <dbReference type="Proteomes" id="UP000000343"/>
    </source>
</evidence>
<evidence type="ECO:0000313" key="3">
    <source>
        <dbReference type="EMBL" id="ADW68559.1"/>
    </source>
</evidence>
<dbReference type="EMBL" id="CP002480">
    <property type="protein sequence ID" value="ADW68559.1"/>
    <property type="molecule type" value="Genomic_DNA"/>
</dbReference>
<protein>
    <recommendedName>
        <fullName evidence="2">DUF2059 domain-containing protein</fullName>
    </recommendedName>
</protein>
<dbReference type="eggNOG" id="COG3184">
    <property type="taxonomic scope" value="Bacteria"/>
</dbReference>
<dbReference type="Proteomes" id="UP000000343">
    <property type="component" value="Chromosome"/>
</dbReference>
<evidence type="ECO:0000256" key="1">
    <source>
        <dbReference type="SAM" id="SignalP"/>
    </source>
</evidence>
<feature type="chain" id="PRO_5003230015" description="DUF2059 domain-containing protein" evidence="1">
    <location>
        <begin position="21"/>
        <end position="173"/>
    </location>
</feature>
<evidence type="ECO:0000259" key="2">
    <source>
        <dbReference type="Pfam" id="PF09832"/>
    </source>
</evidence>
<dbReference type="STRING" id="1198114.AciX9_1506"/>
<gene>
    <name evidence="3" type="ordered locus">AciX9_1506</name>
</gene>